<dbReference type="Proteomes" id="UP000199623">
    <property type="component" value="Unassembled WGS sequence"/>
</dbReference>
<dbReference type="AlphaFoldDB" id="A0A1G7Y5Y5"/>
<keyword evidence="2" id="KW-1185">Reference proteome</keyword>
<organism evidence="1 2">
    <name type="scientific">Lentzea fradiae</name>
    <dbReference type="NCBI Taxonomy" id="200378"/>
    <lineage>
        <taxon>Bacteria</taxon>
        <taxon>Bacillati</taxon>
        <taxon>Actinomycetota</taxon>
        <taxon>Actinomycetes</taxon>
        <taxon>Pseudonocardiales</taxon>
        <taxon>Pseudonocardiaceae</taxon>
        <taxon>Lentzea</taxon>
    </lineage>
</organism>
<dbReference type="EMBL" id="FNCC01000013">
    <property type="protein sequence ID" value="SDG91666.1"/>
    <property type="molecule type" value="Genomic_DNA"/>
</dbReference>
<reference evidence="2" key="1">
    <citation type="submission" date="2016-10" db="EMBL/GenBank/DDBJ databases">
        <authorList>
            <person name="Varghese N."/>
            <person name="Submissions S."/>
        </authorList>
    </citation>
    <scope>NUCLEOTIDE SEQUENCE [LARGE SCALE GENOMIC DNA]</scope>
    <source>
        <strain evidence="2">CGMCC 4.3506</strain>
    </source>
</reference>
<dbReference type="STRING" id="200378.SAMN05216553_11395"/>
<evidence type="ECO:0000313" key="2">
    <source>
        <dbReference type="Proteomes" id="UP000199623"/>
    </source>
</evidence>
<sequence length="62" mass="6473">MNDFLKAAASATADAPDPTAIEALTEAGLDVADEIAEPAPVIKTVLTANPNRTKAPRQEVDR</sequence>
<proteinExistence type="predicted"/>
<accession>A0A1G7Y5Y5</accession>
<evidence type="ECO:0000313" key="1">
    <source>
        <dbReference type="EMBL" id="SDG91666.1"/>
    </source>
</evidence>
<name>A0A1G7Y5Y5_9PSEU</name>
<dbReference type="RefSeq" id="WP_090054495.1">
    <property type="nucleotide sequence ID" value="NZ_FNCC01000013.1"/>
</dbReference>
<protein>
    <submittedName>
        <fullName evidence="1">Uncharacterized protein</fullName>
    </submittedName>
</protein>
<gene>
    <name evidence="1" type="ORF">SAMN05216553_11395</name>
</gene>